<evidence type="ECO:0000256" key="1">
    <source>
        <dbReference type="SAM" id="MobiDB-lite"/>
    </source>
</evidence>
<name>A0ABR0TKV1_AURPU</name>
<gene>
    <name evidence="3" type="ORF">QM012_008639</name>
</gene>
<accession>A0ABR0TKV1</accession>
<dbReference type="Pfam" id="PF16761">
    <property type="entry name" value="Clr2_transil"/>
    <property type="match status" value="1"/>
</dbReference>
<feature type="domain" description="Cryptic loci regulator 2 N-terminal" evidence="2">
    <location>
        <begin position="181"/>
        <end position="238"/>
    </location>
</feature>
<dbReference type="Proteomes" id="UP001341245">
    <property type="component" value="Unassembled WGS sequence"/>
</dbReference>
<keyword evidence="4" id="KW-1185">Reference proteome</keyword>
<reference evidence="3 4" key="1">
    <citation type="submission" date="2023-11" db="EMBL/GenBank/DDBJ databases">
        <title>Draft genome sequence and annotation of the polyextremotolerant black yeast-like fungus Aureobasidium pullulans NRRL 62042.</title>
        <authorList>
            <person name="Dielentheis-Frenken M.R.E."/>
            <person name="Wibberg D."/>
            <person name="Blank L.M."/>
            <person name="Tiso T."/>
        </authorList>
    </citation>
    <scope>NUCLEOTIDE SEQUENCE [LARGE SCALE GENOMIC DNA]</scope>
    <source>
        <strain evidence="3 4">NRRL 62042</strain>
    </source>
</reference>
<proteinExistence type="predicted"/>
<evidence type="ECO:0000313" key="4">
    <source>
        <dbReference type="Proteomes" id="UP001341245"/>
    </source>
</evidence>
<evidence type="ECO:0000259" key="2">
    <source>
        <dbReference type="Pfam" id="PF16761"/>
    </source>
</evidence>
<comment type="caution">
    <text evidence="3">The sequence shown here is derived from an EMBL/GenBank/DDBJ whole genome shotgun (WGS) entry which is preliminary data.</text>
</comment>
<sequence>MDTEYLDMTFEDEETSTGEEVSDGDDMDLAGTPNAPLHLFRPFETYVEVREIDLGALNNSYVSDAPNAQKPDYSICTKIDDEVFLERLTGRFHEWLQDLRKKVGNVEKLYGDFDVLDEMNCGSVKFVGHPPRGMEYVSKPRELKTPYKPKKAKKTAKTVNAKQTQKPKKTNKNKDGNIEDKEKPTPRKTTPDKYIYGHPHHAAKPFDSMTKFVRHAYYLIGRRTDDPNDYEICECKVCDEAYVFI</sequence>
<dbReference type="EMBL" id="JASGXD010000007">
    <property type="protein sequence ID" value="KAK6004777.1"/>
    <property type="molecule type" value="Genomic_DNA"/>
</dbReference>
<evidence type="ECO:0000313" key="3">
    <source>
        <dbReference type="EMBL" id="KAK6004777.1"/>
    </source>
</evidence>
<feature type="compositionally biased region" description="Basic and acidic residues" evidence="1">
    <location>
        <begin position="172"/>
        <end position="191"/>
    </location>
</feature>
<organism evidence="3 4">
    <name type="scientific">Aureobasidium pullulans</name>
    <name type="common">Black yeast</name>
    <name type="synonym">Pullularia pullulans</name>
    <dbReference type="NCBI Taxonomy" id="5580"/>
    <lineage>
        <taxon>Eukaryota</taxon>
        <taxon>Fungi</taxon>
        <taxon>Dikarya</taxon>
        <taxon>Ascomycota</taxon>
        <taxon>Pezizomycotina</taxon>
        <taxon>Dothideomycetes</taxon>
        <taxon>Dothideomycetidae</taxon>
        <taxon>Dothideales</taxon>
        <taxon>Saccotheciaceae</taxon>
        <taxon>Aureobasidium</taxon>
    </lineage>
</organism>
<dbReference type="InterPro" id="IPR031915">
    <property type="entry name" value="Clr2_N"/>
</dbReference>
<protein>
    <recommendedName>
        <fullName evidence="2">Cryptic loci regulator 2 N-terminal domain-containing protein</fullName>
    </recommendedName>
</protein>
<feature type="region of interest" description="Disordered" evidence="1">
    <location>
        <begin position="135"/>
        <end position="197"/>
    </location>
</feature>
<feature type="compositionally biased region" description="Basic residues" evidence="1">
    <location>
        <begin position="147"/>
        <end position="156"/>
    </location>
</feature>
<feature type="region of interest" description="Disordered" evidence="1">
    <location>
        <begin position="1"/>
        <end position="26"/>
    </location>
</feature>